<evidence type="ECO:0000313" key="2">
    <source>
        <dbReference type="Proteomes" id="UP000731907"/>
    </source>
</evidence>
<dbReference type="Proteomes" id="UP000731907">
    <property type="component" value="Unassembled WGS sequence"/>
</dbReference>
<evidence type="ECO:0000313" key="1">
    <source>
        <dbReference type="EMBL" id="MBU9696596.1"/>
    </source>
</evidence>
<gene>
    <name evidence="1" type="ORF">GU927_001925</name>
</gene>
<sequence length="156" mass="17623">MKETIIWAVALNSETARILRGIHRDGRADAAEIELHDGHHHLRDVMSDKPGRSFASVGSRRSSMEYASDPVRDAQRAFVHRVLERLEAARREEGFEQLAVFASRPMLGLFRQEAQPDIAGTVVREVAKNLLHLSAQDLRQTVARTLFERPDRATMA</sequence>
<name>A0ABS6IYK0_9RHOB</name>
<dbReference type="RefSeq" id="WP_161760626.1">
    <property type="nucleotide sequence ID" value="NZ_JAAATX020000001.1"/>
</dbReference>
<organism evidence="1 2">
    <name type="scientific">Paragemmobacter amnigenus</name>
    <dbReference type="NCBI Taxonomy" id="2852097"/>
    <lineage>
        <taxon>Bacteria</taxon>
        <taxon>Pseudomonadati</taxon>
        <taxon>Pseudomonadota</taxon>
        <taxon>Alphaproteobacteria</taxon>
        <taxon>Rhodobacterales</taxon>
        <taxon>Paracoccaceae</taxon>
        <taxon>Paragemmobacter</taxon>
    </lineage>
</organism>
<dbReference type="EMBL" id="JAAATX020000001">
    <property type="protein sequence ID" value="MBU9696596.1"/>
    <property type="molecule type" value="Genomic_DNA"/>
</dbReference>
<accession>A0ABS6IYK0</accession>
<reference evidence="1 2" key="1">
    <citation type="submission" date="2021-06" db="EMBL/GenBank/DDBJ databases">
        <title>Rhodobacteraceae bacterium strain HSP-20.</title>
        <authorList>
            <person name="Chen W.-M."/>
        </authorList>
    </citation>
    <scope>NUCLEOTIDE SEQUENCE [LARGE SCALE GENOMIC DNA]</scope>
    <source>
        <strain evidence="1 2">HSP-20</strain>
    </source>
</reference>
<comment type="caution">
    <text evidence="1">The sequence shown here is derived from an EMBL/GenBank/DDBJ whole genome shotgun (WGS) entry which is preliminary data.</text>
</comment>
<proteinExistence type="predicted"/>
<keyword evidence="2" id="KW-1185">Reference proteome</keyword>
<dbReference type="Pfam" id="PF10116">
    <property type="entry name" value="Host_attach"/>
    <property type="match status" value="1"/>
</dbReference>
<dbReference type="InterPro" id="IPR019291">
    <property type="entry name" value="Host_attachment_protein"/>
</dbReference>
<protein>
    <submittedName>
        <fullName evidence="1">Host attachment protein</fullName>
    </submittedName>
</protein>